<keyword evidence="6 11" id="KW-0378">Hydrolase</keyword>
<dbReference type="AlphaFoldDB" id="A0A096CW81"/>
<evidence type="ECO:0000256" key="11">
    <source>
        <dbReference type="RuleBase" id="RU362031"/>
    </source>
</evidence>
<dbReference type="GO" id="GO:0016020">
    <property type="term" value="C:membrane"/>
    <property type="evidence" value="ECO:0007669"/>
    <property type="project" value="UniProtKB-SubCell"/>
</dbReference>
<dbReference type="Proteomes" id="UP000029622">
    <property type="component" value="Unassembled WGS sequence"/>
</dbReference>
<gene>
    <name evidence="13" type="ORF">Y919_04025</name>
</gene>
<dbReference type="NCBIfam" id="TIGR00054">
    <property type="entry name" value="RIP metalloprotease RseP"/>
    <property type="match status" value="1"/>
</dbReference>
<dbReference type="GO" id="GO:0046872">
    <property type="term" value="F:metal ion binding"/>
    <property type="evidence" value="ECO:0007669"/>
    <property type="project" value="UniProtKB-KW"/>
</dbReference>
<dbReference type="PANTHER" id="PTHR42837">
    <property type="entry name" value="REGULATOR OF SIGMA-E PROTEASE RSEP"/>
    <property type="match status" value="1"/>
</dbReference>
<dbReference type="RefSeq" id="WP_035162670.1">
    <property type="nucleotide sequence ID" value="NZ_AZTB01000013.1"/>
</dbReference>
<evidence type="ECO:0000256" key="6">
    <source>
        <dbReference type="ARBA" id="ARBA00022801"/>
    </source>
</evidence>
<keyword evidence="11" id="KW-0479">Metal-binding</keyword>
<protein>
    <recommendedName>
        <fullName evidence="11">Zinc metalloprotease</fullName>
        <ecNumber evidence="11">3.4.24.-</ecNumber>
    </recommendedName>
</protein>
<evidence type="ECO:0000256" key="5">
    <source>
        <dbReference type="ARBA" id="ARBA00022692"/>
    </source>
</evidence>
<dbReference type="InterPro" id="IPR041489">
    <property type="entry name" value="PDZ_6"/>
</dbReference>
<keyword evidence="9 11" id="KW-0482">Metalloprotease</keyword>
<sequence>MLTAVTAILVFFLVVIFHEFGHFIVAKLVDIKVHEFSIGMGPRLAKIKKGETEYSIRILPIGGYVRMEGEDEASNDSRSFNNRPILSRAAVLFAGAFMNFVLAIIVFSIIAYVIGVPTTTINKVTPNFPAEISGLKSGDKIIQINDKPITKWEEIVSEINRGKNKELEITVLRENEKKKFIVKPVLDKQSNRLMIGIVPKSKKSMLYSIKIGIERTIFVIGMMFKFFQMLFQGNVSTKDVVGPVGIIYMVGEAARVGILNVLSLIGLISVNLGFFNLLPIPALDGSRLMFLLVEFIRKKPIEPEKEGFIHFIGFVFLMILMIIIAYKDIIRFNVFR</sequence>
<dbReference type="Gene3D" id="2.30.42.10">
    <property type="match status" value="1"/>
</dbReference>
<comment type="caution">
    <text evidence="13">The sequence shown here is derived from an EMBL/GenBank/DDBJ whole genome shotgun (WGS) entry which is preliminary data.</text>
</comment>
<evidence type="ECO:0000313" key="14">
    <source>
        <dbReference type="Proteomes" id="UP000029622"/>
    </source>
</evidence>
<keyword evidence="5 11" id="KW-0812">Transmembrane</keyword>
<keyword evidence="7 11" id="KW-0862">Zinc</keyword>
<feature type="transmembrane region" description="Helical" evidence="11">
    <location>
        <begin position="258"/>
        <end position="278"/>
    </location>
</feature>
<reference evidence="13 14" key="1">
    <citation type="submission" date="2013-12" db="EMBL/GenBank/DDBJ databases">
        <title>Draft genome sequence of Caloranaerobacter sp. H53214.</title>
        <authorList>
            <person name="Jiang L.J."/>
            <person name="Shao Z.Z."/>
            <person name="Long M.N."/>
        </authorList>
    </citation>
    <scope>NUCLEOTIDE SEQUENCE [LARGE SCALE GENOMIC DNA]</scope>
    <source>
        <strain evidence="13 14">H53214</strain>
    </source>
</reference>
<keyword evidence="8 11" id="KW-1133">Transmembrane helix</keyword>
<comment type="cofactor">
    <cofactor evidence="1 11">
        <name>Zn(2+)</name>
        <dbReference type="ChEBI" id="CHEBI:29105"/>
    </cofactor>
</comment>
<evidence type="ECO:0000313" key="13">
    <source>
        <dbReference type="EMBL" id="KGG80839.1"/>
    </source>
</evidence>
<dbReference type="GO" id="GO:0006508">
    <property type="term" value="P:proteolysis"/>
    <property type="evidence" value="ECO:0007669"/>
    <property type="project" value="UniProtKB-KW"/>
</dbReference>
<dbReference type="PROSITE" id="PS50106">
    <property type="entry name" value="PDZ"/>
    <property type="match status" value="1"/>
</dbReference>
<evidence type="ECO:0000256" key="9">
    <source>
        <dbReference type="ARBA" id="ARBA00023049"/>
    </source>
</evidence>
<feature type="transmembrane region" description="Helical" evidence="11">
    <location>
        <begin position="307"/>
        <end position="326"/>
    </location>
</feature>
<dbReference type="STRING" id="1156417.Y919_04025"/>
<dbReference type="InterPro" id="IPR036034">
    <property type="entry name" value="PDZ_sf"/>
</dbReference>
<organism evidence="13 14">
    <name type="scientific">Caloranaerobacter azorensis H53214</name>
    <dbReference type="NCBI Taxonomy" id="1156417"/>
    <lineage>
        <taxon>Bacteria</taxon>
        <taxon>Bacillati</taxon>
        <taxon>Bacillota</taxon>
        <taxon>Tissierellia</taxon>
        <taxon>Tissierellales</taxon>
        <taxon>Thermohalobacteraceae</taxon>
        <taxon>Caloranaerobacter</taxon>
    </lineage>
</organism>
<dbReference type="Pfam" id="PF17820">
    <property type="entry name" value="PDZ_6"/>
    <property type="match status" value="1"/>
</dbReference>
<dbReference type="EC" id="3.4.24.-" evidence="11"/>
<comment type="subcellular location">
    <subcellularLocation>
        <location evidence="2">Membrane</location>
        <topology evidence="2">Multi-pass membrane protein</topology>
    </subcellularLocation>
</comment>
<evidence type="ECO:0000256" key="10">
    <source>
        <dbReference type="ARBA" id="ARBA00023136"/>
    </source>
</evidence>
<accession>A0A096CW81</accession>
<dbReference type="GO" id="GO:0004222">
    <property type="term" value="F:metalloendopeptidase activity"/>
    <property type="evidence" value="ECO:0007669"/>
    <property type="project" value="InterPro"/>
</dbReference>
<comment type="similarity">
    <text evidence="3 11">Belongs to the peptidase M50B family.</text>
</comment>
<dbReference type="PANTHER" id="PTHR42837:SF2">
    <property type="entry name" value="MEMBRANE METALLOPROTEASE ARASP2, CHLOROPLASTIC-RELATED"/>
    <property type="match status" value="1"/>
</dbReference>
<feature type="domain" description="PDZ" evidence="12">
    <location>
        <begin position="121"/>
        <end position="175"/>
    </location>
</feature>
<evidence type="ECO:0000256" key="7">
    <source>
        <dbReference type="ARBA" id="ARBA00022833"/>
    </source>
</evidence>
<evidence type="ECO:0000256" key="2">
    <source>
        <dbReference type="ARBA" id="ARBA00004141"/>
    </source>
</evidence>
<dbReference type="InterPro" id="IPR001478">
    <property type="entry name" value="PDZ"/>
</dbReference>
<dbReference type="SUPFAM" id="SSF50156">
    <property type="entry name" value="PDZ domain-like"/>
    <property type="match status" value="1"/>
</dbReference>
<feature type="transmembrane region" description="Helical" evidence="11">
    <location>
        <begin position="89"/>
        <end position="114"/>
    </location>
</feature>
<keyword evidence="4 13" id="KW-0645">Protease</keyword>
<evidence type="ECO:0000259" key="12">
    <source>
        <dbReference type="PROSITE" id="PS50106"/>
    </source>
</evidence>
<dbReference type="SMART" id="SM00228">
    <property type="entry name" value="PDZ"/>
    <property type="match status" value="1"/>
</dbReference>
<name>A0A096CW81_9FIRM</name>
<dbReference type="EMBL" id="AZTB01000013">
    <property type="protein sequence ID" value="KGG80839.1"/>
    <property type="molecule type" value="Genomic_DNA"/>
</dbReference>
<proteinExistence type="inferred from homology"/>
<dbReference type="CDD" id="cd23081">
    <property type="entry name" value="cpPDZ_EcRseP-like"/>
    <property type="match status" value="1"/>
</dbReference>
<dbReference type="Pfam" id="PF02163">
    <property type="entry name" value="Peptidase_M50"/>
    <property type="match status" value="1"/>
</dbReference>
<keyword evidence="10 11" id="KW-0472">Membrane</keyword>
<evidence type="ECO:0000256" key="8">
    <source>
        <dbReference type="ARBA" id="ARBA00022989"/>
    </source>
</evidence>
<dbReference type="InterPro" id="IPR004387">
    <property type="entry name" value="Pept_M50_Zn"/>
</dbReference>
<dbReference type="InterPro" id="IPR008915">
    <property type="entry name" value="Peptidase_M50"/>
</dbReference>
<evidence type="ECO:0000256" key="4">
    <source>
        <dbReference type="ARBA" id="ARBA00022670"/>
    </source>
</evidence>
<dbReference type="CDD" id="cd06163">
    <property type="entry name" value="S2P-M50_PDZ_RseP-like"/>
    <property type="match status" value="1"/>
</dbReference>
<evidence type="ECO:0000256" key="3">
    <source>
        <dbReference type="ARBA" id="ARBA00007931"/>
    </source>
</evidence>
<evidence type="ECO:0000256" key="1">
    <source>
        <dbReference type="ARBA" id="ARBA00001947"/>
    </source>
</evidence>